<dbReference type="AlphaFoldDB" id="A0AAV3PEF4"/>
<dbReference type="EMBL" id="BAABME010001435">
    <property type="protein sequence ID" value="GAA0149603.1"/>
    <property type="molecule type" value="Genomic_DNA"/>
</dbReference>
<accession>A0AAV3PEF4</accession>
<evidence type="ECO:0000313" key="2">
    <source>
        <dbReference type="EMBL" id="GAA0149603.1"/>
    </source>
</evidence>
<name>A0AAV3PEF4_LITER</name>
<keyword evidence="1" id="KW-0472">Membrane</keyword>
<comment type="caution">
    <text evidence="2">The sequence shown here is derived from an EMBL/GenBank/DDBJ whole genome shotgun (WGS) entry which is preliminary data.</text>
</comment>
<protein>
    <submittedName>
        <fullName evidence="2">Uncharacterized protein</fullName>
    </submittedName>
</protein>
<keyword evidence="1" id="KW-1133">Transmembrane helix</keyword>
<organism evidence="2 3">
    <name type="scientific">Lithospermum erythrorhizon</name>
    <name type="common">Purple gromwell</name>
    <name type="synonym">Lithospermum officinale var. erythrorhizon</name>
    <dbReference type="NCBI Taxonomy" id="34254"/>
    <lineage>
        <taxon>Eukaryota</taxon>
        <taxon>Viridiplantae</taxon>
        <taxon>Streptophyta</taxon>
        <taxon>Embryophyta</taxon>
        <taxon>Tracheophyta</taxon>
        <taxon>Spermatophyta</taxon>
        <taxon>Magnoliopsida</taxon>
        <taxon>eudicotyledons</taxon>
        <taxon>Gunneridae</taxon>
        <taxon>Pentapetalae</taxon>
        <taxon>asterids</taxon>
        <taxon>lamiids</taxon>
        <taxon>Boraginales</taxon>
        <taxon>Boraginaceae</taxon>
        <taxon>Boraginoideae</taxon>
        <taxon>Lithospermeae</taxon>
        <taxon>Lithospermum</taxon>
    </lineage>
</organism>
<gene>
    <name evidence="2" type="ORF">LIER_08740</name>
</gene>
<keyword evidence="1" id="KW-0812">Transmembrane</keyword>
<sequence>MTLADIRAGPCLHRTTQRFELYLHIAPNTLLSQLVHMELRAGWEASLRYLDFLDVGCPLVLAIVVDLSFMWCLSLDACTIILLLIYIAFRPI</sequence>
<evidence type="ECO:0000313" key="3">
    <source>
        <dbReference type="Proteomes" id="UP001454036"/>
    </source>
</evidence>
<proteinExistence type="predicted"/>
<keyword evidence="3" id="KW-1185">Reference proteome</keyword>
<evidence type="ECO:0000256" key="1">
    <source>
        <dbReference type="SAM" id="Phobius"/>
    </source>
</evidence>
<reference evidence="2 3" key="1">
    <citation type="submission" date="2024-01" db="EMBL/GenBank/DDBJ databases">
        <title>The complete chloroplast genome sequence of Lithospermum erythrorhizon: insights into the phylogenetic relationship among Boraginaceae species and the maternal lineages of purple gromwells.</title>
        <authorList>
            <person name="Okada T."/>
            <person name="Watanabe K."/>
        </authorList>
    </citation>
    <scope>NUCLEOTIDE SEQUENCE [LARGE SCALE GENOMIC DNA]</scope>
</reference>
<feature type="transmembrane region" description="Helical" evidence="1">
    <location>
        <begin position="68"/>
        <end position="89"/>
    </location>
</feature>
<dbReference type="Proteomes" id="UP001454036">
    <property type="component" value="Unassembled WGS sequence"/>
</dbReference>